<evidence type="ECO:0000256" key="1">
    <source>
        <dbReference type="ARBA" id="ARBA00023015"/>
    </source>
</evidence>
<evidence type="ECO:0000259" key="4">
    <source>
        <dbReference type="PROSITE" id="PS01124"/>
    </source>
</evidence>
<evidence type="ECO:0000313" key="5">
    <source>
        <dbReference type="EMBL" id="CUS43386.1"/>
    </source>
</evidence>
<dbReference type="GO" id="GO:0003700">
    <property type="term" value="F:DNA-binding transcription factor activity"/>
    <property type="evidence" value="ECO:0007669"/>
    <property type="project" value="InterPro"/>
</dbReference>
<keyword evidence="2" id="KW-0238">DNA-binding</keyword>
<keyword evidence="3" id="KW-0804">Transcription</keyword>
<feature type="domain" description="HTH araC/xylS-type" evidence="4">
    <location>
        <begin position="125"/>
        <end position="226"/>
    </location>
</feature>
<dbReference type="PANTHER" id="PTHR46796:SF6">
    <property type="entry name" value="ARAC SUBFAMILY"/>
    <property type="match status" value="1"/>
</dbReference>
<dbReference type="EMBL" id="CZQE01000045">
    <property type="protein sequence ID" value="CUS43386.1"/>
    <property type="molecule type" value="Genomic_DNA"/>
</dbReference>
<dbReference type="Pfam" id="PF12833">
    <property type="entry name" value="HTH_18"/>
    <property type="match status" value="1"/>
</dbReference>
<accession>A0A170PMX2</accession>
<protein>
    <submittedName>
        <fullName evidence="5">Transcriptional regulator, AraC family</fullName>
    </submittedName>
</protein>
<dbReference type="PROSITE" id="PS01124">
    <property type="entry name" value="HTH_ARAC_FAMILY_2"/>
    <property type="match status" value="1"/>
</dbReference>
<reference evidence="5" key="1">
    <citation type="submission" date="2015-10" db="EMBL/GenBank/DDBJ databases">
        <authorList>
            <person name="Gilbert D.G."/>
        </authorList>
    </citation>
    <scope>NUCLEOTIDE SEQUENCE</scope>
</reference>
<name>A0A170PMX2_9ZZZZ</name>
<gene>
    <name evidence="5" type="ORF">MGWOODY_Smn377</name>
</gene>
<organism evidence="5">
    <name type="scientific">hydrothermal vent metagenome</name>
    <dbReference type="NCBI Taxonomy" id="652676"/>
    <lineage>
        <taxon>unclassified sequences</taxon>
        <taxon>metagenomes</taxon>
        <taxon>ecological metagenomes</taxon>
    </lineage>
</organism>
<evidence type="ECO:0000256" key="3">
    <source>
        <dbReference type="ARBA" id="ARBA00023163"/>
    </source>
</evidence>
<dbReference type="InterPro" id="IPR009057">
    <property type="entry name" value="Homeodomain-like_sf"/>
</dbReference>
<sequence length="234" mass="25301">METHTHDEAHFVLVLAGRYMSAAVGAPLASTTPLLVYNPAGTTHRDRFYRGQGSFLAVSGGPAADEGRAITVLDPYAIWTAHCLAREIADTALSPIGLDGRAHQLVASVQAPTSDEARNAAGPPSWLRRVFEMSFTGDRVDLSVADLASEAGVHPVHLARVFRRYLACSPGEYLRGRRLERAAAMLGASRASLADIACATGFADQAHFNRAFRSAFRSTPSGWRRERDVARIQD</sequence>
<dbReference type="GO" id="GO:0043565">
    <property type="term" value="F:sequence-specific DNA binding"/>
    <property type="evidence" value="ECO:0007669"/>
    <property type="project" value="InterPro"/>
</dbReference>
<dbReference type="PROSITE" id="PS00041">
    <property type="entry name" value="HTH_ARAC_FAMILY_1"/>
    <property type="match status" value="1"/>
</dbReference>
<dbReference type="Gene3D" id="1.10.10.60">
    <property type="entry name" value="Homeodomain-like"/>
    <property type="match status" value="2"/>
</dbReference>
<proteinExistence type="predicted"/>
<dbReference type="SUPFAM" id="SSF46689">
    <property type="entry name" value="Homeodomain-like"/>
    <property type="match status" value="2"/>
</dbReference>
<dbReference type="PANTHER" id="PTHR46796">
    <property type="entry name" value="HTH-TYPE TRANSCRIPTIONAL ACTIVATOR RHAS-RELATED"/>
    <property type="match status" value="1"/>
</dbReference>
<dbReference type="AlphaFoldDB" id="A0A170PMX2"/>
<evidence type="ECO:0000256" key="2">
    <source>
        <dbReference type="ARBA" id="ARBA00023125"/>
    </source>
</evidence>
<keyword evidence="1" id="KW-0805">Transcription regulation</keyword>
<dbReference type="InterPro" id="IPR018060">
    <property type="entry name" value="HTH_AraC"/>
</dbReference>
<dbReference type="SMART" id="SM00342">
    <property type="entry name" value="HTH_ARAC"/>
    <property type="match status" value="1"/>
</dbReference>
<dbReference type="InterPro" id="IPR050204">
    <property type="entry name" value="AraC_XylS_family_regulators"/>
</dbReference>
<dbReference type="InterPro" id="IPR018062">
    <property type="entry name" value="HTH_AraC-typ_CS"/>
</dbReference>